<name>A0AAD9C6B0_DISEL</name>
<proteinExistence type="predicted"/>
<feature type="non-terminal residue" evidence="1">
    <location>
        <position position="90"/>
    </location>
</feature>
<dbReference type="EMBL" id="JASDAP010000009">
    <property type="protein sequence ID" value="KAK1896682.1"/>
    <property type="molecule type" value="Genomic_DNA"/>
</dbReference>
<dbReference type="GO" id="GO:0016740">
    <property type="term" value="F:transferase activity"/>
    <property type="evidence" value="ECO:0007669"/>
    <property type="project" value="UniProtKB-KW"/>
</dbReference>
<dbReference type="AlphaFoldDB" id="A0AAD9C6B0"/>
<dbReference type="Proteomes" id="UP001228049">
    <property type="component" value="Unassembled WGS sequence"/>
</dbReference>
<evidence type="ECO:0000313" key="1">
    <source>
        <dbReference type="EMBL" id="KAK1896682.1"/>
    </source>
</evidence>
<sequence>QYVSTSSSHPERSGLITVSDGVYSSCSPTNVILTNQLERQQLVCVAQWSMTLVLSKPDPAPAPSPPAENCGSIATARCCLGRQHLWEDMS</sequence>
<reference evidence="1" key="1">
    <citation type="submission" date="2023-04" db="EMBL/GenBank/DDBJ databases">
        <title>Chromosome-level genome of Chaenocephalus aceratus.</title>
        <authorList>
            <person name="Park H."/>
        </authorList>
    </citation>
    <scope>NUCLEOTIDE SEQUENCE</scope>
    <source>
        <strain evidence="1">DE</strain>
        <tissue evidence="1">Muscle</tissue>
    </source>
</reference>
<organism evidence="1 2">
    <name type="scientific">Dissostichus eleginoides</name>
    <name type="common">Patagonian toothfish</name>
    <name type="synonym">Dissostichus amissus</name>
    <dbReference type="NCBI Taxonomy" id="100907"/>
    <lineage>
        <taxon>Eukaryota</taxon>
        <taxon>Metazoa</taxon>
        <taxon>Chordata</taxon>
        <taxon>Craniata</taxon>
        <taxon>Vertebrata</taxon>
        <taxon>Euteleostomi</taxon>
        <taxon>Actinopterygii</taxon>
        <taxon>Neopterygii</taxon>
        <taxon>Teleostei</taxon>
        <taxon>Neoteleostei</taxon>
        <taxon>Acanthomorphata</taxon>
        <taxon>Eupercaria</taxon>
        <taxon>Perciformes</taxon>
        <taxon>Notothenioidei</taxon>
        <taxon>Nototheniidae</taxon>
        <taxon>Dissostichus</taxon>
    </lineage>
</organism>
<evidence type="ECO:0000313" key="2">
    <source>
        <dbReference type="Proteomes" id="UP001228049"/>
    </source>
</evidence>
<feature type="non-terminal residue" evidence="1">
    <location>
        <position position="1"/>
    </location>
</feature>
<comment type="caution">
    <text evidence="1">The sequence shown here is derived from an EMBL/GenBank/DDBJ whole genome shotgun (WGS) entry which is preliminary data.</text>
</comment>
<keyword evidence="2" id="KW-1185">Reference proteome</keyword>
<protein>
    <submittedName>
        <fullName evidence="1">Acetyl-coenzyme A carboxylase carboxyl transferase subunit beta</fullName>
    </submittedName>
</protein>
<keyword evidence="1" id="KW-0808">Transferase</keyword>
<gene>
    <name evidence="1" type="ORF">KUDE01_016225</name>
</gene>
<accession>A0AAD9C6B0</accession>